<proteinExistence type="predicted"/>
<reference evidence="1 2" key="1">
    <citation type="submission" date="2018-01" db="EMBL/GenBank/DDBJ databases">
        <title>Harnessing the power of phylogenomics to disentangle the directionality and signatures of interkingdom host jumping in the parasitic fungal genus Tolypocladium.</title>
        <authorList>
            <person name="Quandt C.A."/>
            <person name="Patterson W."/>
            <person name="Spatafora J.W."/>
        </authorList>
    </citation>
    <scope>NUCLEOTIDE SEQUENCE [LARGE SCALE GENOMIC DNA]</scope>
    <source>
        <strain evidence="1 2">NRBC 100945</strain>
    </source>
</reference>
<comment type="caution">
    <text evidence="1">The sequence shown here is derived from an EMBL/GenBank/DDBJ whole genome shotgun (WGS) entry which is preliminary data.</text>
</comment>
<name>A0A2S4KQY0_9HYPO</name>
<evidence type="ECO:0000313" key="1">
    <source>
        <dbReference type="EMBL" id="POR32585.1"/>
    </source>
</evidence>
<dbReference type="Proteomes" id="UP000237481">
    <property type="component" value="Unassembled WGS sequence"/>
</dbReference>
<dbReference type="EMBL" id="PKSG01000830">
    <property type="protein sequence ID" value="POR32585.1"/>
    <property type="molecule type" value="Genomic_DNA"/>
</dbReference>
<organism evidence="1 2">
    <name type="scientific">Tolypocladium paradoxum</name>
    <dbReference type="NCBI Taxonomy" id="94208"/>
    <lineage>
        <taxon>Eukaryota</taxon>
        <taxon>Fungi</taxon>
        <taxon>Dikarya</taxon>
        <taxon>Ascomycota</taxon>
        <taxon>Pezizomycotina</taxon>
        <taxon>Sordariomycetes</taxon>
        <taxon>Hypocreomycetidae</taxon>
        <taxon>Hypocreales</taxon>
        <taxon>Ophiocordycipitaceae</taxon>
        <taxon>Tolypocladium</taxon>
    </lineage>
</organism>
<accession>A0A2S4KQY0</accession>
<protein>
    <submittedName>
        <fullName evidence="1">Uncharacterized protein</fullName>
    </submittedName>
</protein>
<dbReference type="AlphaFoldDB" id="A0A2S4KQY0"/>
<dbReference type="OrthoDB" id="2322999at2759"/>
<sequence length="250" mass="27615">MACTSVAVLGLHSPPSSDELMLSSAAYNQLPDDENQPDPSEHHLQELARLFMRYDVQNKFGLHLIHGHLSIPDGTVMFGRSFTGPDGFWTKPTNVDDLNLGYIHGHIFMLSSDGGGFVPYEYREGLPIEMTGVDTAFFAELAQYLKDNSLAGLLGLQALCGEPPEDMVEFVLDGGEGTVMLHRTAANYGRSYKVTDWRVQQQEGGIVEFKGGETHAETYVGTHRVFIDGKPLPDVDSLKKLLAERDLIRC</sequence>
<evidence type="ECO:0000313" key="2">
    <source>
        <dbReference type="Proteomes" id="UP000237481"/>
    </source>
</evidence>
<gene>
    <name evidence="1" type="ORF">TPAR_07209</name>
</gene>
<keyword evidence="2" id="KW-1185">Reference proteome</keyword>